<name>A0ACC2ZTR9_9EURO</name>
<dbReference type="Proteomes" id="UP001172386">
    <property type="component" value="Unassembled WGS sequence"/>
</dbReference>
<protein>
    <submittedName>
        <fullName evidence="1">Uncharacterized protein</fullName>
    </submittedName>
</protein>
<evidence type="ECO:0000313" key="2">
    <source>
        <dbReference type="Proteomes" id="UP001172386"/>
    </source>
</evidence>
<comment type="caution">
    <text evidence="1">The sequence shown here is derived from an EMBL/GenBank/DDBJ whole genome shotgun (WGS) entry which is preliminary data.</text>
</comment>
<dbReference type="EMBL" id="JAPDRQ010000288">
    <property type="protein sequence ID" value="KAJ9651010.1"/>
    <property type="molecule type" value="Genomic_DNA"/>
</dbReference>
<proteinExistence type="predicted"/>
<feature type="non-terminal residue" evidence="1">
    <location>
        <position position="1"/>
    </location>
</feature>
<gene>
    <name evidence="1" type="ORF">H2198_009685</name>
</gene>
<keyword evidence="2" id="KW-1185">Reference proteome</keyword>
<organism evidence="1 2">
    <name type="scientific">Neophaeococcomyces mojaviensis</name>
    <dbReference type="NCBI Taxonomy" id="3383035"/>
    <lineage>
        <taxon>Eukaryota</taxon>
        <taxon>Fungi</taxon>
        <taxon>Dikarya</taxon>
        <taxon>Ascomycota</taxon>
        <taxon>Pezizomycotina</taxon>
        <taxon>Eurotiomycetes</taxon>
        <taxon>Chaetothyriomycetidae</taxon>
        <taxon>Chaetothyriales</taxon>
        <taxon>Chaetothyriales incertae sedis</taxon>
        <taxon>Neophaeococcomyces</taxon>
    </lineage>
</organism>
<evidence type="ECO:0000313" key="1">
    <source>
        <dbReference type="EMBL" id="KAJ9651010.1"/>
    </source>
</evidence>
<reference evidence="1" key="1">
    <citation type="submission" date="2022-10" db="EMBL/GenBank/DDBJ databases">
        <title>Culturing micro-colonial fungi from biological soil crusts in the Mojave desert and describing Neophaeococcomyces mojavensis, and introducing the new genera and species Taxawa tesnikishii.</title>
        <authorList>
            <person name="Kurbessoian T."/>
            <person name="Stajich J.E."/>
        </authorList>
    </citation>
    <scope>NUCLEOTIDE SEQUENCE</scope>
    <source>
        <strain evidence="1">JES_112</strain>
    </source>
</reference>
<sequence>VKKVGMLHHMFLATVVLVMDLCFNRINDTSDPRAVDVMTAIKMLEEVKDHSAAAQKFLDTLMDALKKHQVRLVEAPGQANDQSLNSHQDIAAIRRSGVMLLPPQHGTLPLAVPQEAGSQTATVGFEDVWREAIHQGEVTTMPDWDTLFSELDAFIA</sequence>
<accession>A0ACC2ZTR9</accession>